<keyword evidence="3" id="KW-1185">Reference proteome</keyword>
<evidence type="ECO:0000313" key="3">
    <source>
        <dbReference type="Proteomes" id="UP000728032"/>
    </source>
</evidence>
<gene>
    <name evidence="2" type="ORF">ONB1V03_LOCUS12673</name>
</gene>
<name>A0A7R9MBU4_9ACAR</name>
<keyword evidence="1" id="KW-0812">Transmembrane</keyword>
<keyword evidence="1" id="KW-1133">Transmembrane helix</keyword>
<evidence type="ECO:0000256" key="1">
    <source>
        <dbReference type="SAM" id="Phobius"/>
    </source>
</evidence>
<evidence type="ECO:0000313" key="2">
    <source>
        <dbReference type="EMBL" id="CAD7656033.1"/>
    </source>
</evidence>
<protein>
    <submittedName>
        <fullName evidence="2">Uncharacterized protein</fullName>
    </submittedName>
</protein>
<dbReference type="EMBL" id="OC925267">
    <property type="protein sequence ID" value="CAD7656033.1"/>
    <property type="molecule type" value="Genomic_DNA"/>
</dbReference>
<dbReference type="EMBL" id="CAJPVJ010010442">
    <property type="protein sequence ID" value="CAG2173220.1"/>
    <property type="molecule type" value="Genomic_DNA"/>
</dbReference>
<accession>A0A7R9MBU4</accession>
<dbReference type="AlphaFoldDB" id="A0A7R9MBU4"/>
<reference evidence="2" key="1">
    <citation type="submission" date="2020-11" db="EMBL/GenBank/DDBJ databases">
        <authorList>
            <person name="Tran Van P."/>
        </authorList>
    </citation>
    <scope>NUCLEOTIDE SEQUENCE</scope>
</reference>
<sequence>MIIYNKIIAHTTGIYSSITLNVKFIFITIILSIPWITFVLYQQNHHEFKSSQSLGFLFRLNEGTGVSTMCWNYMQSMPTLLGSCLTSNAILHSSDGHKKEIKFCEIKSDDEECNKITEIELI</sequence>
<organism evidence="2">
    <name type="scientific">Oppiella nova</name>
    <dbReference type="NCBI Taxonomy" id="334625"/>
    <lineage>
        <taxon>Eukaryota</taxon>
        <taxon>Metazoa</taxon>
        <taxon>Ecdysozoa</taxon>
        <taxon>Arthropoda</taxon>
        <taxon>Chelicerata</taxon>
        <taxon>Arachnida</taxon>
        <taxon>Acari</taxon>
        <taxon>Acariformes</taxon>
        <taxon>Sarcoptiformes</taxon>
        <taxon>Oribatida</taxon>
        <taxon>Brachypylina</taxon>
        <taxon>Oppioidea</taxon>
        <taxon>Oppiidae</taxon>
        <taxon>Oppiella</taxon>
    </lineage>
</organism>
<proteinExistence type="predicted"/>
<dbReference type="Proteomes" id="UP000728032">
    <property type="component" value="Unassembled WGS sequence"/>
</dbReference>
<feature type="transmembrane region" description="Helical" evidence="1">
    <location>
        <begin position="20"/>
        <end position="41"/>
    </location>
</feature>
<keyword evidence="1" id="KW-0472">Membrane</keyword>